<feature type="transmembrane region" description="Helical" evidence="1">
    <location>
        <begin position="102"/>
        <end position="122"/>
    </location>
</feature>
<evidence type="ECO:0000256" key="1">
    <source>
        <dbReference type="SAM" id="Phobius"/>
    </source>
</evidence>
<feature type="transmembrane region" description="Helical" evidence="1">
    <location>
        <begin position="328"/>
        <end position="351"/>
    </location>
</feature>
<accession>A0ABV7FZ88</accession>
<dbReference type="PANTHER" id="PTHR30199:SF0">
    <property type="entry name" value="INNER MEMBRANE PROTEIN YDCO"/>
    <property type="match status" value="1"/>
</dbReference>
<dbReference type="NCBIfam" id="TIGR00843">
    <property type="entry name" value="benE"/>
    <property type="match status" value="1"/>
</dbReference>
<evidence type="ECO:0000313" key="3">
    <source>
        <dbReference type="Proteomes" id="UP001595593"/>
    </source>
</evidence>
<keyword evidence="1" id="KW-0472">Membrane</keyword>
<gene>
    <name evidence="2" type="ORF">ACFOD4_06015</name>
</gene>
<keyword evidence="1" id="KW-1133">Transmembrane helix</keyword>
<keyword evidence="3" id="KW-1185">Reference proteome</keyword>
<dbReference type="InterPro" id="IPR004711">
    <property type="entry name" value="Benzoate_Transporter"/>
</dbReference>
<comment type="caution">
    <text evidence="2">The sequence shown here is derived from an EMBL/GenBank/DDBJ whole genome shotgun (WGS) entry which is preliminary data.</text>
</comment>
<feature type="transmembrane region" description="Helical" evidence="1">
    <location>
        <begin position="218"/>
        <end position="236"/>
    </location>
</feature>
<dbReference type="EMBL" id="JBHRTN010000007">
    <property type="protein sequence ID" value="MFC3124613.1"/>
    <property type="molecule type" value="Genomic_DNA"/>
</dbReference>
<keyword evidence="1" id="KW-0812">Transmembrane</keyword>
<feature type="transmembrane region" description="Helical" evidence="1">
    <location>
        <begin position="128"/>
        <end position="148"/>
    </location>
</feature>
<feature type="transmembrane region" description="Helical" evidence="1">
    <location>
        <begin position="298"/>
        <end position="322"/>
    </location>
</feature>
<protein>
    <submittedName>
        <fullName evidence="2">Benzoate/H(+) symporter BenE family transporter</fullName>
    </submittedName>
</protein>
<reference evidence="3" key="1">
    <citation type="journal article" date="2019" name="Int. J. Syst. Evol. Microbiol.">
        <title>The Global Catalogue of Microorganisms (GCM) 10K type strain sequencing project: providing services to taxonomists for standard genome sequencing and annotation.</title>
        <authorList>
            <consortium name="The Broad Institute Genomics Platform"/>
            <consortium name="The Broad Institute Genome Sequencing Center for Infectious Disease"/>
            <person name="Wu L."/>
            <person name="Ma J."/>
        </authorList>
    </citation>
    <scope>NUCLEOTIDE SEQUENCE [LARGE SCALE GENOMIC DNA]</scope>
    <source>
        <strain evidence="3">KCTC 52094</strain>
    </source>
</reference>
<dbReference type="Pfam" id="PF03594">
    <property type="entry name" value="BenE"/>
    <property type="match status" value="1"/>
</dbReference>
<name>A0ABV7FZ88_9PROT</name>
<feature type="transmembrane region" description="Helical" evidence="1">
    <location>
        <begin position="363"/>
        <end position="391"/>
    </location>
</feature>
<dbReference type="RefSeq" id="WP_379595031.1">
    <property type="nucleotide sequence ID" value="NZ_JBHRTN010000007.1"/>
</dbReference>
<dbReference type="Proteomes" id="UP001595593">
    <property type="component" value="Unassembled WGS sequence"/>
</dbReference>
<feature type="transmembrane region" description="Helical" evidence="1">
    <location>
        <begin position="54"/>
        <end position="72"/>
    </location>
</feature>
<feature type="transmembrane region" description="Helical" evidence="1">
    <location>
        <begin position="155"/>
        <end position="174"/>
    </location>
</feature>
<feature type="transmembrane region" description="Helical" evidence="1">
    <location>
        <begin position="180"/>
        <end position="206"/>
    </location>
</feature>
<sequence>MAKHSLSAPPHPDVSPGLAQPIVAGVLAALVGFASSFAVVLQGFLAMGATPGQAASGLTALCLAQAGFGTWLSVKRRMPIVLAWSTPGSALLAATGQPEGGFAVACGAFLVAGLLLLLAGLWKGFGRAVASIPSSLANAMLAGVLLEICLAPMRAVGAMPALALPVVLVWAVTWRFARLYAVPAAVAVAAALILLATPIPALSHVAPHLEWVMPRPEIGAAIGIGVPLFIVTMASQNVPGLAVLHSQGYRPEPGPLFATTGIATAAIAPLGGHAVNLAAITAALCASSDAHPDRKQRWIASLSAALSYGVLGLCSAFAAAFIAASPPLLITAVAGLALLGALGAALTAALADERHRLAATLTFATSASGLALLGIGAAFWGLLAGALLMALERVRR</sequence>
<evidence type="ECO:0000313" key="2">
    <source>
        <dbReference type="EMBL" id="MFC3124613.1"/>
    </source>
</evidence>
<organism evidence="2 3">
    <name type="scientific">Teichococcus globiformis</name>
    <dbReference type="NCBI Taxonomy" id="2307229"/>
    <lineage>
        <taxon>Bacteria</taxon>
        <taxon>Pseudomonadati</taxon>
        <taxon>Pseudomonadota</taxon>
        <taxon>Alphaproteobacteria</taxon>
        <taxon>Acetobacterales</taxon>
        <taxon>Roseomonadaceae</taxon>
        <taxon>Roseomonas</taxon>
    </lineage>
</organism>
<feature type="transmembrane region" description="Helical" evidence="1">
    <location>
        <begin position="256"/>
        <end position="286"/>
    </location>
</feature>
<feature type="transmembrane region" description="Helical" evidence="1">
    <location>
        <begin position="22"/>
        <end position="47"/>
    </location>
</feature>
<proteinExistence type="predicted"/>
<dbReference type="PANTHER" id="PTHR30199">
    <property type="entry name" value="MFS FAMILY TRANSPORTER, PREDICTED SUBSTRATE BENZOATE"/>
    <property type="match status" value="1"/>
</dbReference>